<reference evidence="2 3" key="1">
    <citation type="journal article" date="2012" name="BMC Genomics">
        <title>Comparative genomic analysis of human infective Trypanosoma cruzi lineages with the bat-restricted subspecies T. cruzi marinkellei.</title>
        <authorList>
            <person name="Franzen O."/>
            <person name="Talavera-Lopez C."/>
            <person name="Ochaya S."/>
            <person name="Butler C.E."/>
            <person name="Messenger L.A."/>
            <person name="Lewis M.D."/>
            <person name="Llewellyn M.S."/>
            <person name="Marinkelle C.J."/>
            <person name="Tyler K.M."/>
            <person name="Miles M.A."/>
            <person name="Andersson B."/>
        </authorList>
    </citation>
    <scope>NUCLEOTIDE SEQUENCE [LARGE SCALE GENOMIC DNA]</scope>
    <source>
        <strain evidence="2 3">B7</strain>
    </source>
</reference>
<feature type="transmembrane region" description="Helical" evidence="1">
    <location>
        <begin position="77"/>
        <end position="100"/>
    </location>
</feature>
<evidence type="ECO:0000256" key="1">
    <source>
        <dbReference type="SAM" id="Phobius"/>
    </source>
</evidence>
<proteinExistence type="predicted"/>
<sequence length="119" mass="13588">MEFRVARAVLFGVAFSPPPSVGADVPFDARSYRLRAYPFYDAPNPPEFVERLLKDRGVIPDPPVETTEPPNDSEEAMIQRAAIINSISTIIFLPLFFYLVSFVNRMVTRRILYLDEYVS</sequence>
<keyword evidence="3" id="KW-1185">Reference proteome</keyword>
<dbReference type="Proteomes" id="UP000007350">
    <property type="component" value="Unassembled WGS sequence"/>
</dbReference>
<keyword evidence="1" id="KW-0812">Transmembrane</keyword>
<keyword evidence="1" id="KW-1133">Transmembrane helix</keyword>
<evidence type="ECO:0000313" key="2">
    <source>
        <dbReference type="EMBL" id="EKF27136.1"/>
    </source>
</evidence>
<accession>K2MXU9</accession>
<dbReference type="AlphaFoldDB" id="K2MXU9"/>
<comment type="caution">
    <text evidence="2">The sequence shown here is derived from an EMBL/GenBank/DDBJ whole genome shotgun (WGS) entry which is preliminary data.</text>
</comment>
<gene>
    <name evidence="2" type="ORF">MOQ_009147</name>
</gene>
<keyword evidence="1" id="KW-0472">Membrane</keyword>
<evidence type="ECO:0000313" key="3">
    <source>
        <dbReference type="Proteomes" id="UP000007350"/>
    </source>
</evidence>
<dbReference type="EMBL" id="AHKC01018973">
    <property type="protein sequence ID" value="EKF27136.1"/>
    <property type="molecule type" value="Genomic_DNA"/>
</dbReference>
<name>K2MXU9_TRYCR</name>
<organism evidence="2 3">
    <name type="scientific">Trypanosoma cruzi marinkellei</name>
    <dbReference type="NCBI Taxonomy" id="85056"/>
    <lineage>
        <taxon>Eukaryota</taxon>
        <taxon>Discoba</taxon>
        <taxon>Euglenozoa</taxon>
        <taxon>Kinetoplastea</taxon>
        <taxon>Metakinetoplastina</taxon>
        <taxon>Trypanosomatida</taxon>
        <taxon>Trypanosomatidae</taxon>
        <taxon>Trypanosoma</taxon>
        <taxon>Schizotrypanum</taxon>
    </lineage>
</organism>
<protein>
    <submittedName>
        <fullName evidence="2">Uncharacterized protein</fullName>
    </submittedName>
</protein>
<dbReference type="OrthoDB" id="10402525at2759"/>